<keyword evidence="5" id="KW-0072">Autophagy</keyword>
<keyword evidence="8" id="KW-1185">Reference proteome</keyword>
<evidence type="ECO:0000256" key="1">
    <source>
        <dbReference type="ARBA" id="ARBA00005696"/>
    </source>
</evidence>
<keyword evidence="4" id="KW-0833">Ubl conjugation pathway</keyword>
<organism evidence="7 8">
    <name type="scientific">Brassicogethes aeneus</name>
    <name type="common">Rape pollen beetle</name>
    <name type="synonym">Meligethes aeneus</name>
    <dbReference type="NCBI Taxonomy" id="1431903"/>
    <lineage>
        <taxon>Eukaryota</taxon>
        <taxon>Metazoa</taxon>
        <taxon>Ecdysozoa</taxon>
        <taxon>Arthropoda</taxon>
        <taxon>Hexapoda</taxon>
        <taxon>Insecta</taxon>
        <taxon>Pterygota</taxon>
        <taxon>Neoptera</taxon>
        <taxon>Endopterygota</taxon>
        <taxon>Coleoptera</taxon>
        <taxon>Polyphaga</taxon>
        <taxon>Cucujiformia</taxon>
        <taxon>Nitidulidae</taxon>
        <taxon>Meligethinae</taxon>
        <taxon>Brassicogethes</taxon>
    </lineage>
</organism>
<dbReference type="Pfam" id="PF03987">
    <property type="entry name" value="Autophagy_act_C"/>
    <property type="match status" value="1"/>
</dbReference>
<dbReference type="PANTHER" id="PTHR14957:SF1">
    <property type="entry name" value="UBIQUITIN-LIKE-CONJUGATING ENZYME ATG10"/>
    <property type="match status" value="1"/>
</dbReference>
<dbReference type="Proteomes" id="UP001154078">
    <property type="component" value="Chromosome 4"/>
</dbReference>
<dbReference type="OrthoDB" id="4089664at2759"/>
<dbReference type="EMBL" id="OV121135">
    <property type="protein sequence ID" value="CAH0555663.1"/>
    <property type="molecule type" value="Genomic_DNA"/>
</dbReference>
<proteinExistence type="inferred from homology"/>
<accession>A0A9P0B555</accession>
<dbReference type="AlphaFoldDB" id="A0A9P0B555"/>
<sequence>MDSNQTLTIDEFNLSIENIIKISNDILDGWTLHVNKENDNGKYITKKSTISIEEPGKGNPITLTYEHHVVFSLSYSVPMICFNVWKADGSVLSMEEYLNINQNFDDSNMYNTITQLDHPVLCRPFLTLHPCKTQEIIEPFLSTSKNPVISWLTVVSSYVHLKILEEYIKHC</sequence>
<dbReference type="GO" id="GO:0032446">
    <property type="term" value="P:protein modification by small protein conjugation"/>
    <property type="evidence" value="ECO:0007669"/>
    <property type="project" value="TreeGrafter"/>
</dbReference>
<evidence type="ECO:0000256" key="4">
    <source>
        <dbReference type="ARBA" id="ARBA00022786"/>
    </source>
</evidence>
<evidence type="ECO:0000256" key="6">
    <source>
        <dbReference type="ARBA" id="ARBA00029833"/>
    </source>
</evidence>
<evidence type="ECO:0000313" key="7">
    <source>
        <dbReference type="EMBL" id="CAH0555663.1"/>
    </source>
</evidence>
<gene>
    <name evidence="7" type="ORF">MELIAE_LOCUS6972</name>
</gene>
<dbReference type="Gene3D" id="3.30.1460.50">
    <property type="match status" value="1"/>
</dbReference>
<name>A0A9P0B555_BRAAE</name>
<evidence type="ECO:0000256" key="5">
    <source>
        <dbReference type="ARBA" id="ARBA00023006"/>
    </source>
</evidence>
<dbReference type="GO" id="GO:0061651">
    <property type="term" value="F:Atg12 conjugating enzyme activity"/>
    <property type="evidence" value="ECO:0007669"/>
    <property type="project" value="TreeGrafter"/>
</dbReference>
<protein>
    <recommendedName>
        <fullName evidence="2">Ubiquitin-like-conjugating enzyme ATG10</fullName>
    </recommendedName>
    <alternativeName>
        <fullName evidence="6">Autophagy-related protein 10</fullName>
    </alternativeName>
</protein>
<dbReference type="GO" id="GO:0000422">
    <property type="term" value="P:autophagy of mitochondrion"/>
    <property type="evidence" value="ECO:0007669"/>
    <property type="project" value="TreeGrafter"/>
</dbReference>
<reference evidence="7" key="1">
    <citation type="submission" date="2021-12" db="EMBL/GenBank/DDBJ databases">
        <authorList>
            <person name="King R."/>
        </authorList>
    </citation>
    <scope>NUCLEOTIDE SEQUENCE</scope>
</reference>
<evidence type="ECO:0000313" key="8">
    <source>
        <dbReference type="Proteomes" id="UP001154078"/>
    </source>
</evidence>
<keyword evidence="3" id="KW-0808">Transferase</keyword>
<dbReference type="InterPro" id="IPR007135">
    <property type="entry name" value="Atg3/Atg10"/>
</dbReference>
<evidence type="ECO:0000256" key="3">
    <source>
        <dbReference type="ARBA" id="ARBA00022679"/>
    </source>
</evidence>
<comment type="similarity">
    <text evidence="1">Belongs to the ATG10 family.</text>
</comment>
<dbReference type="GO" id="GO:0005829">
    <property type="term" value="C:cytosol"/>
    <property type="evidence" value="ECO:0007669"/>
    <property type="project" value="TreeGrafter"/>
</dbReference>
<dbReference type="GO" id="GO:0000045">
    <property type="term" value="P:autophagosome assembly"/>
    <property type="evidence" value="ECO:0007669"/>
    <property type="project" value="TreeGrafter"/>
</dbReference>
<evidence type="ECO:0000256" key="2">
    <source>
        <dbReference type="ARBA" id="ARBA00021099"/>
    </source>
</evidence>
<dbReference type="PANTHER" id="PTHR14957">
    <property type="entry name" value="UBIQUITIN-LIKE-CONJUGATING ENZYME ATG10"/>
    <property type="match status" value="1"/>
</dbReference>